<evidence type="ECO:0000256" key="5">
    <source>
        <dbReference type="ARBA" id="ARBA00022989"/>
    </source>
</evidence>
<reference evidence="8 9" key="1">
    <citation type="submission" date="2019-06" db="EMBL/GenBank/DDBJ databases">
        <authorList>
            <person name="Li J."/>
        </authorList>
    </citation>
    <scope>NUCLEOTIDE SEQUENCE [LARGE SCALE GENOMIC DNA]</scope>
    <source>
        <strain evidence="8 9">LMG 28165</strain>
    </source>
</reference>
<dbReference type="Proteomes" id="UP000312032">
    <property type="component" value="Unassembled WGS sequence"/>
</dbReference>
<dbReference type="OrthoDB" id="3556991at2"/>
<keyword evidence="3" id="KW-1003">Cell membrane</keyword>
<dbReference type="InterPro" id="IPR002758">
    <property type="entry name" value="Cation_antiport_E"/>
</dbReference>
<dbReference type="EMBL" id="VDHJ01000011">
    <property type="protein sequence ID" value="TNL96019.1"/>
    <property type="molecule type" value="Genomic_DNA"/>
</dbReference>
<evidence type="ECO:0000256" key="1">
    <source>
        <dbReference type="ARBA" id="ARBA00004651"/>
    </source>
</evidence>
<comment type="subcellular location">
    <subcellularLocation>
        <location evidence="1">Cell membrane</location>
        <topology evidence="1">Multi-pass membrane protein</topology>
    </subcellularLocation>
</comment>
<dbReference type="RefSeq" id="WP_139466042.1">
    <property type="nucleotide sequence ID" value="NZ_VDHJ01000011.1"/>
</dbReference>
<keyword evidence="9" id="KW-1185">Reference proteome</keyword>
<dbReference type="AlphaFoldDB" id="A0A5C4U3L9"/>
<evidence type="ECO:0000256" key="7">
    <source>
        <dbReference type="SAM" id="Phobius"/>
    </source>
</evidence>
<protein>
    <submittedName>
        <fullName evidence="8">Na+/H+ antiporter subunit E</fullName>
    </submittedName>
</protein>
<feature type="transmembrane region" description="Helical" evidence="7">
    <location>
        <begin position="34"/>
        <end position="52"/>
    </location>
</feature>
<name>A0A5C4U3L9_9CORY</name>
<evidence type="ECO:0000313" key="9">
    <source>
        <dbReference type="Proteomes" id="UP000312032"/>
    </source>
</evidence>
<dbReference type="PANTHER" id="PTHR34584:SF1">
    <property type="entry name" value="NA(+)_H(+) ANTIPORTER SUBUNIT E1"/>
    <property type="match status" value="1"/>
</dbReference>
<organism evidence="8 9">
    <name type="scientific">Corynebacterium tapiri</name>
    <dbReference type="NCBI Taxonomy" id="1448266"/>
    <lineage>
        <taxon>Bacteria</taxon>
        <taxon>Bacillati</taxon>
        <taxon>Actinomycetota</taxon>
        <taxon>Actinomycetes</taxon>
        <taxon>Mycobacteriales</taxon>
        <taxon>Corynebacteriaceae</taxon>
        <taxon>Corynebacterium</taxon>
    </lineage>
</organism>
<comment type="caution">
    <text evidence="8">The sequence shown here is derived from an EMBL/GenBank/DDBJ whole genome shotgun (WGS) entry which is preliminary data.</text>
</comment>
<evidence type="ECO:0000256" key="4">
    <source>
        <dbReference type="ARBA" id="ARBA00022692"/>
    </source>
</evidence>
<keyword evidence="4 7" id="KW-0812">Transmembrane</keyword>
<dbReference type="NCBIfam" id="NF006521">
    <property type="entry name" value="PRK08965.1-5"/>
    <property type="match status" value="1"/>
</dbReference>
<gene>
    <name evidence="8" type="ORF">FHE74_08275</name>
</gene>
<proteinExistence type="inferred from homology"/>
<evidence type="ECO:0000256" key="2">
    <source>
        <dbReference type="ARBA" id="ARBA00006228"/>
    </source>
</evidence>
<dbReference type="GO" id="GO:0008324">
    <property type="term" value="F:monoatomic cation transmembrane transporter activity"/>
    <property type="evidence" value="ECO:0007669"/>
    <property type="project" value="InterPro"/>
</dbReference>
<feature type="transmembrane region" description="Helical" evidence="7">
    <location>
        <begin position="12"/>
        <end position="28"/>
    </location>
</feature>
<sequence length="170" mass="18675">MISRIRNRLRPGFILWIVIMWCLLMGEITWANLFAGIGVGLLIVLGLPLPAMPTGGLSISWGRLVVFIFRWLGELAVASVKVAWLALRPADPPTTAIVRVPMRVSNELVLYLATVAYNLQPGGAITDIDVANRMLTIHFLDAGTPAALEREIASVARLERAMIDIFEKVS</sequence>
<comment type="similarity">
    <text evidence="2">Belongs to the CPA3 antiporters (TC 2.A.63) subunit E family.</text>
</comment>
<dbReference type="GO" id="GO:0005886">
    <property type="term" value="C:plasma membrane"/>
    <property type="evidence" value="ECO:0007669"/>
    <property type="project" value="UniProtKB-SubCell"/>
</dbReference>
<evidence type="ECO:0000313" key="8">
    <source>
        <dbReference type="EMBL" id="TNL96019.1"/>
    </source>
</evidence>
<evidence type="ECO:0000256" key="6">
    <source>
        <dbReference type="ARBA" id="ARBA00023136"/>
    </source>
</evidence>
<keyword evidence="5 7" id="KW-1133">Transmembrane helix</keyword>
<keyword evidence="6 7" id="KW-0472">Membrane</keyword>
<dbReference type="Pfam" id="PF01899">
    <property type="entry name" value="MNHE"/>
    <property type="match status" value="1"/>
</dbReference>
<dbReference type="PANTHER" id="PTHR34584">
    <property type="entry name" value="NA(+)/H(+) ANTIPORTER SUBUNIT E1"/>
    <property type="match status" value="1"/>
</dbReference>
<accession>A0A5C4U3L9</accession>
<evidence type="ECO:0000256" key="3">
    <source>
        <dbReference type="ARBA" id="ARBA00022475"/>
    </source>
</evidence>